<dbReference type="InterPro" id="IPR041095">
    <property type="entry name" value="EFG_II"/>
</dbReference>
<name>A0A5N5QX08_9AGAM</name>
<dbReference type="PANTHER" id="PTHR43261">
    <property type="entry name" value="TRANSLATION ELONGATION FACTOR G-RELATED"/>
    <property type="match status" value="1"/>
</dbReference>
<feature type="region of interest" description="Disordered" evidence="4">
    <location>
        <begin position="454"/>
        <end position="482"/>
    </location>
</feature>
<dbReference type="GO" id="GO:0003924">
    <property type="term" value="F:GTPase activity"/>
    <property type="evidence" value="ECO:0007669"/>
    <property type="project" value="InterPro"/>
</dbReference>
<organism evidence="6 7">
    <name type="scientific">Ceratobasidium theobromae</name>
    <dbReference type="NCBI Taxonomy" id="1582974"/>
    <lineage>
        <taxon>Eukaryota</taxon>
        <taxon>Fungi</taxon>
        <taxon>Dikarya</taxon>
        <taxon>Basidiomycota</taxon>
        <taxon>Agaricomycotina</taxon>
        <taxon>Agaricomycetes</taxon>
        <taxon>Cantharellales</taxon>
        <taxon>Ceratobasidiaceae</taxon>
        <taxon>Ceratobasidium</taxon>
    </lineage>
</organism>
<dbReference type="GO" id="GO:0032543">
    <property type="term" value="P:mitochondrial translation"/>
    <property type="evidence" value="ECO:0007669"/>
    <property type="project" value="TreeGrafter"/>
</dbReference>
<dbReference type="Pfam" id="PF00009">
    <property type="entry name" value="GTP_EFTU"/>
    <property type="match status" value="1"/>
</dbReference>
<sequence length="820" mass="87520">MLIGVPRRIAAHALRPNVFARGIKNSSVLSSNAIPVLSEPENVRNIALMAHIDSGKTTLTESILTASSYKPTAGTVDTGSTTTDFLPAERERGITIQSASIPVSWNGWTFNLIDTPGHADFGMEVESASRVVDGAVVLLDGVEGVESQTKGVWNQLDRHQVPTRFMFVNKLDRAGASLSSSISSILAHRLHPAPTLLALPVASFDPGYYARGEPGIEGLVDLVKWEVWRWPATQSAELNHKPERIPLPTTEPELTHNNPLFSPTHPLLSELLPAREALLDGLSLRSPELESAILECPPDVMPYLSVSVSQIMSSLRLLVGKREILPVFCGAAAKHIGTDMVLDYVGELLASPRDVRLEGAVEAGPEVQMLAWKVAWDKRKGWMTFVRVYSGCLTRSITLVNTSTREKERISKILLLYADEPREVDSLPFGSVGVILGLKHTRTGDTLVAATLEHQSQPHQKHHKAPKGKPPPSPSHIQPSPLALRSIVPPPAVISASVIPQAHADIQPVNDALLALARTDPSLRITEDTGEGQTLVHGLGALHLEIAEGRLRDEWGVRATFGRRRVTYREGFTGGAVQVDKVLERDIAGARVSARVRLAVRALEEEGDAAWGGNVVCAESGELLAAPAATLDVAANPVLLGIQTALTASPHTSLAFTRAHITILEAPPASTTNPLAAAAGTHALRAAMTEAGRGEIMEPFVNVRVRVGDEAVGKIVKDLAECGGEIGDLGLDTEDAGAFDASGVYIPPAALSPAGVAHTSRGAGAKRTVHAAAPLSQMLDYAIRLRALSAGTGTFEMEGAGFRAVGEVRRREILSEIGRA</sequence>
<keyword evidence="1" id="KW-0547">Nucleotide-binding</keyword>
<keyword evidence="3" id="KW-0342">GTP-binding</keyword>
<dbReference type="PROSITE" id="PS51722">
    <property type="entry name" value="G_TR_2"/>
    <property type="match status" value="1"/>
</dbReference>
<dbReference type="GO" id="GO:0003746">
    <property type="term" value="F:translation elongation factor activity"/>
    <property type="evidence" value="ECO:0007669"/>
    <property type="project" value="UniProtKB-KW"/>
</dbReference>
<dbReference type="Pfam" id="PF22042">
    <property type="entry name" value="EF-G_D2"/>
    <property type="match status" value="1"/>
</dbReference>
<dbReference type="EMBL" id="SSOP01000002">
    <property type="protein sequence ID" value="KAB5596280.1"/>
    <property type="molecule type" value="Genomic_DNA"/>
</dbReference>
<dbReference type="PROSITE" id="PS00301">
    <property type="entry name" value="G_TR_1"/>
    <property type="match status" value="1"/>
</dbReference>
<dbReference type="SUPFAM" id="SSF54980">
    <property type="entry name" value="EF-G C-terminal domain-like"/>
    <property type="match status" value="2"/>
</dbReference>
<evidence type="ECO:0000313" key="6">
    <source>
        <dbReference type="EMBL" id="KAB5596280.1"/>
    </source>
</evidence>
<dbReference type="Gene3D" id="3.40.50.300">
    <property type="entry name" value="P-loop containing nucleotide triphosphate hydrolases"/>
    <property type="match status" value="1"/>
</dbReference>
<dbReference type="InterPro" id="IPR009000">
    <property type="entry name" value="Transl_B-barrel_sf"/>
</dbReference>
<dbReference type="InterPro" id="IPR027417">
    <property type="entry name" value="P-loop_NTPase"/>
</dbReference>
<dbReference type="InterPro" id="IPR031157">
    <property type="entry name" value="G_TR_CS"/>
</dbReference>
<dbReference type="OrthoDB" id="198619at2759"/>
<evidence type="ECO:0000256" key="4">
    <source>
        <dbReference type="SAM" id="MobiDB-lite"/>
    </source>
</evidence>
<dbReference type="NCBIfam" id="TIGR00231">
    <property type="entry name" value="small_GTP"/>
    <property type="match status" value="1"/>
</dbReference>
<dbReference type="InterPro" id="IPR000795">
    <property type="entry name" value="T_Tr_GTP-bd_dom"/>
</dbReference>
<dbReference type="Proteomes" id="UP000383932">
    <property type="component" value="Unassembled WGS sequence"/>
</dbReference>
<protein>
    <submittedName>
        <fullName evidence="6">G elongation factor 2</fullName>
    </submittedName>
</protein>
<dbReference type="Gene3D" id="2.40.30.10">
    <property type="entry name" value="Translation factors"/>
    <property type="match status" value="1"/>
</dbReference>
<dbReference type="SMART" id="SM00838">
    <property type="entry name" value="EFG_C"/>
    <property type="match status" value="1"/>
</dbReference>
<dbReference type="Gene3D" id="3.30.70.870">
    <property type="entry name" value="Elongation Factor G (Translational Gtpase), domain 3"/>
    <property type="match status" value="1"/>
</dbReference>
<dbReference type="GO" id="GO:0005525">
    <property type="term" value="F:GTP binding"/>
    <property type="evidence" value="ECO:0007669"/>
    <property type="project" value="UniProtKB-KW"/>
</dbReference>
<dbReference type="SUPFAM" id="SSF52540">
    <property type="entry name" value="P-loop containing nucleoside triphosphate hydrolases"/>
    <property type="match status" value="1"/>
</dbReference>
<evidence type="ECO:0000256" key="3">
    <source>
        <dbReference type="ARBA" id="ARBA00023134"/>
    </source>
</evidence>
<gene>
    <name evidence="6" type="ORF">CTheo_265</name>
</gene>
<reference evidence="6 7" key="1">
    <citation type="journal article" date="2019" name="Fungal Biol. Biotechnol.">
        <title>Draft genome sequence of fastidious pathogen Ceratobasidium theobromae, which causes vascular-streak dieback in Theobroma cacao.</title>
        <authorList>
            <person name="Ali S.S."/>
            <person name="Asman A."/>
            <person name="Shao J."/>
            <person name="Firmansyah A.P."/>
            <person name="Susilo A.W."/>
            <person name="Rosmana A."/>
            <person name="McMahon P."/>
            <person name="Junaid M."/>
            <person name="Guest D."/>
            <person name="Kheng T.Y."/>
            <person name="Meinhardt L.W."/>
            <person name="Bailey B.A."/>
        </authorList>
    </citation>
    <scope>NUCLEOTIDE SEQUENCE [LARGE SCALE GENOMIC DNA]</scope>
    <source>
        <strain evidence="6 7">CT2</strain>
    </source>
</reference>
<dbReference type="PRINTS" id="PR00315">
    <property type="entry name" value="ELONGATNFCT"/>
</dbReference>
<evidence type="ECO:0000256" key="2">
    <source>
        <dbReference type="ARBA" id="ARBA00022917"/>
    </source>
</evidence>
<dbReference type="Pfam" id="PF14492">
    <property type="entry name" value="EFG_III"/>
    <property type="match status" value="1"/>
</dbReference>
<dbReference type="SUPFAM" id="SSF50447">
    <property type="entry name" value="Translation proteins"/>
    <property type="match status" value="1"/>
</dbReference>
<keyword evidence="7" id="KW-1185">Reference proteome</keyword>
<keyword evidence="6" id="KW-0251">Elongation factor</keyword>
<dbReference type="PANTHER" id="PTHR43261:SF1">
    <property type="entry name" value="RIBOSOME-RELEASING FACTOR 2, MITOCHONDRIAL"/>
    <property type="match status" value="1"/>
</dbReference>
<comment type="caution">
    <text evidence="6">The sequence shown here is derived from an EMBL/GenBank/DDBJ whole genome shotgun (WGS) entry which is preliminary data.</text>
</comment>
<accession>A0A5N5QX08</accession>
<feature type="domain" description="Tr-type G" evidence="5">
    <location>
        <begin position="41"/>
        <end position="353"/>
    </location>
</feature>
<dbReference type="Gene3D" id="3.30.70.240">
    <property type="match status" value="1"/>
</dbReference>
<evidence type="ECO:0000256" key="1">
    <source>
        <dbReference type="ARBA" id="ARBA00022741"/>
    </source>
</evidence>
<dbReference type="AlphaFoldDB" id="A0A5N5QX08"/>
<dbReference type="InterPro" id="IPR000640">
    <property type="entry name" value="EFG_V-like"/>
</dbReference>
<dbReference type="InterPro" id="IPR035647">
    <property type="entry name" value="EFG_III/V"/>
</dbReference>
<evidence type="ECO:0000313" key="7">
    <source>
        <dbReference type="Proteomes" id="UP000383932"/>
    </source>
</evidence>
<dbReference type="InterPro" id="IPR053905">
    <property type="entry name" value="EF-G-like_DII"/>
</dbReference>
<proteinExistence type="predicted"/>
<dbReference type="GO" id="GO:0005739">
    <property type="term" value="C:mitochondrion"/>
    <property type="evidence" value="ECO:0007669"/>
    <property type="project" value="TreeGrafter"/>
</dbReference>
<dbReference type="InterPro" id="IPR005225">
    <property type="entry name" value="Small_GTP-bd"/>
</dbReference>
<evidence type="ECO:0000259" key="5">
    <source>
        <dbReference type="PROSITE" id="PS51722"/>
    </source>
</evidence>
<keyword evidence="2" id="KW-0648">Protein biosynthesis</keyword>
<dbReference type="GO" id="GO:0032790">
    <property type="term" value="P:ribosome disassembly"/>
    <property type="evidence" value="ECO:0007669"/>
    <property type="project" value="TreeGrafter"/>
</dbReference>